<sequence length="74" mass="8495">MFWLGYVAEHVHEESILIKNVLDVHVGIPGCQQMWIVVIHPAVLNFTLHYNDACIRHFLNTRAVLVVSQITLCQ</sequence>
<dbReference type="EMBL" id="GBXM01059841">
    <property type="protein sequence ID" value="JAH48736.1"/>
    <property type="molecule type" value="Transcribed_RNA"/>
</dbReference>
<reference evidence="1" key="2">
    <citation type="journal article" date="2015" name="Fish Shellfish Immunol.">
        <title>Early steps in the European eel (Anguilla anguilla)-Vibrio vulnificus interaction in the gills: Role of the RtxA13 toxin.</title>
        <authorList>
            <person name="Callol A."/>
            <person name="Pajuelo D."/>
            <person name="Ebbesson L."/>
            <person name="Teles M."/>
            <person name="MacKenzie S."/>
            <person name="Amaro C."/>
        </authorList>
    </citation>
    <scope>NUCLEOTIDE SEQUENCE</scope>
</reference>
<proteinExistence type="predicted"/>
<organism evidence="1">
    <name type="scientific">Anguilla anguilla</name>
    <name type="common">European freshwater eel</name>
    <name type="synonym">Muraena anguilla</name>
    <dbReference type="NCBI Taxonomy" id="7936"/>
    <lineage>
        <taxon>Eukaryota</taxon>
        <taxon>Metazoa</taxon>
        <taxon>Chordata</taxon>
        <taxon>Craniata</taxon>
        <taxon>Vertebrata</taxon>
        <taxon>Euteleostomi</taxon>
        <taxon>Actinopterygii</taxon>
        <taxon>Neopterygii</taxon>
        <taxon>Teleostei</taxon>
        <taxon>Anguilliformes</taxon>
        <taxon>Anguillidae</taxon>
        <taxon>Anguilla</taxon>
    </lineage>
</organism>
<name>A0A0E9T524_ANGAN</name>
<protein>
    <submittedName>
        <fullName evidence="1">Uncharacterized protein</fullName>
    </submittedName>
</protein>
<dbReference type="AlphaFoldDB" id="A0A0E9T524"/>
<accession>A0A0E9T524</accession>
<reference evidence="1" key="1">
    <citation type="submission" date="2014-11" db="EMBL/GenBank/DDBJ databases">
        <authorList>
            <person name="Amaro Gonzalez C."/>
        </authorList>
    </citation>
    <scope>NUCLEOTIDE SEQUENCE</scope>
</reference>
<evidence type="ECO:0000313" key="1">
    <source>
        <dbReference type="EMBL" id="JAH48736.1"/>
    </source>
</evidence>